<dbReference type="InterPro" id="IPR048477">
    <property type="entry name" value="YceM-like_C"/>
</dbReference>
<dbReference type="PANTHER" id="PTHR43708">
    <property type="entry name" value="CONSERVED EXPRESSED OXIDOREDUCTASE (EUROFUNG)"/>
    <property type="match status" value="1"/>
</dbReference>
<dbReference type="EMBL" id="BAAADA010000026">
    <property type="protein sequence ID" value="GAA0476281.1"/>
    <property type="molecule type" value="Genomic_DNA"/>
</dbReference>
<dbReference type="InterPro" id="IPR036291">
    <property type="entry name" value="NAD(P)-bd_dom_sf"/>
</dbReference>
<dbReference type="InterPro" id="IPR000683">
    <property type="entry name" value="Gfo/Idh/MocA-like_OxRdtase_N"/>
</dbReference>
<protein>
    <submittedName>
        <fullName evidence="3">Gfo/Idh/MocA family oxidoreductase</fullName>
    </submittedName>
</protein>
<dbReference type="InterPro" id="IPR051317">
    <property type="entry name" value="Gfo/Idh/MocA_oxidoreduct"/>
</dbReference>
<sequence>MKIGVIGLGTIAQKAYLPLYTTHFSEHEWHFSTRSQEKLEELGRQYGLSPDQLHTSWKDLTEIVDAVCIHTPTHTHYEMVSYFLNHSIPVLIDKPLTEELDKTKELMTLAAEKQVTLMIGFNRRFAPKVKELADVKDANMLIVQKNQSDATDFPVRYRIFDMMIHPIDTAVFLLNDQHIDVVDSEVVEEGGQFKRAWVILKTKQMTAMVSINNESGAKRETLELQSASGTYTVEDLTDLSIYTKEGRLTQTAGDWTETLVKRGFEPMIQSFLETLEKKGAVPASLDSALVSHFICESICLKYEKEQW</sequence>
<dbReference type="RefSeq" id="WP_346023855.1">
    <property type="nucleotide sequence ID" value="NZ_BAAADA010000026.1"/>
</dbReference>
<dbReference type="SUPFAM" id="SSF51735">
    <property type="entry name" value="NAD(P)-binding Rossmann-fold domains"/>
    <property type="match status" value="1"/>
</dbReference>
<organism evidence="3 4">
    <name type="scientific">Alkalibacterium indicireducens</name>
    <dbReference type="NCBI Taxonomy" id="398758"/>
    <lineage>
        <taxon>Bacteria</taxon>
        <taxon>Bacillati</taxon>
        <taxon>Bacillota</taxon>
        <taxon>Bacilli</taxon>
        <taxon>Lactobacillales</taxon>
        <taxon>Carnobacteriaceae</taxon>
        <taxon>Alkalibacterium</taxon>
    </lineage>
</organism>
<feature type="domain" description="Gfo/Idh/MocA-like oxidoreductase N-terminal" evidence="1">
    <location>
        <begin position="1"/>
        <end position="121"/>
    </location>
</feature>
<evidence type="ECO:0000259" key="2">
    <source>
        <dbReference type="Pfam" id="PF21378"/>
    </source>
</evidence>
<evidence type="ECO:0000313" key="3">
    <source>
        <dbReference type="EMBL" id="GAA0476281.1"/>
    </source>
</evidence>
<dbReference type="SUPFAM" id="SSF55347">
    <property type="entry name" value="Glyceraldehyde-3-phosphate dehydrogenase-like, C-terminal domain"/>
    <property type="match status" value="1"/>
</dbReference>
<comment type="caution">
    <text evidence="3">The sequence shown here is derived from an EMBL/GenBank/DDBJ whole genome shotgun (WGS) entry which is preliminary data.</text>
</comment>
<evidence type="ECO:0000259" key="1">
    <source>
        <dbReference type="Pfam" id="PF01408"/>
    </source>
</evidence>
<dbReference type="Pfam" id="PF01408">
    <property type="entry name" value="GFO_IDH_MocA"/>
    <property type="match status" value="1"/>
</dbReference>
<dbReference type="Proteomes" id="UP001410648">
    <property type="component" value="Unassembled WGS sequence"/>
</dbReference>
<name>A0ABP3KCF1_9LACT</name>
<dbReference type="PANTHER" id="PTHR43708:SF4">
    <property type="entry name" value="OXIDOREDUCTASE YCEM-RELATED"/>
    <property type="match status" value="1"/>
</dbReference>
<dbReference type="Gene3D" id="3.40.50.720">
    <property type="entry name" value="NAD(P)-binding Rossmann-like Domain"/>
    <property type="match status" value="1"/>
</dbReference>
<evidence type="ECO:0000313" key="4">
    <source>
        <dbReference type="Proteomes" id="UP001410648"/>
    </source>
</evidence>
<reference evidence="4" key="1">
    <citation type="journal article" date="2019" name="Int. J. Syst. Evol. Microbiol.">
        <title>The Global Catalogue of Microorganisms (GCM) 10K type strain sequencing project: providing services to taxonomists for standard genome sequencing and annotation.</title>
        <authorList>
            <consortium name="The Broad Institute Genomics Platform"/>
            <consortium name="The Broad Institute Genome Sequencing Center for Infectious Disease"/>
            <person name="Wu L."/>
            <person name="Ma J."/>
        </authorList>
    </citation>
    <scope>NUCLEOTIDE SEQUENCE [LARGE SCALE GENOMIC DNA]</scope>
    <source>
        <strain evidence="4">JCM 14232</strain>
    </source>
</reference>
<dbReference type="Pfam" id="PF21378">
    <property type="entry name" value="YceM-like_C"/>
    <property type="match status" value="1"/>
</dbReference>
<proteinExistence type="predicted"/>
<feature type="domain" description="YceM-like C-terminal" evidence="2">
    <location>
        <begin position="135"/>
        <end position="241"/>
    </location>
</feature>
<accession>A0ABP3KCF1</accession>
<dbReference type="Gene3D" id="3.30.360.10">
    <property type="entry name" value="Dihydrodipicolinate Reductase, domain 2"/>
    <property type="match status" value="1"/>
</dbReference>
<gene>
    <name evidence="3" type="ORF">GCM10008936_03400</name>
</gene>
<keyword evidence="4" id="KW-1185">Reference proteome</keyword>